<dbReference type="Proteomes" id="UP000248423">
    <property type="component" value="Unassembled WGS sequence"/>
</dbReference>
<name>A0A319EPU4_ASPSB</name>
<dbReference type="AlphaFoldDB" id="A0A319EPU4"/>
<evidence type="ECO:0000256" key="1">
    <source>
        <dbReference type="SAM" id="MobiDB-lite"/>
    </source>
</evidence>
<evidence type="ECO:0000313" key="2">
    <source>
        <dbReference type="EMBL" id="PYI02799.1"/>
    </source>
</evidence>
<feature type="compositionally biased region" description="Basic residues" evidence="1">
    <location>
        <begin position="26"/>
        <end position="42"/>
    </location>
</feature>
<evidence type="ECO:0000313" key="3">
    <source>
        <dbReference type="Proteomes" id="UP000248423"/>
    </source>
</evidence>
<feature type="region of interest" description="Disordered" evidence="1">
    <location>
        <begin position="1"/>
        <end position="42"/>
    </location>
</feature>
<feature type="compositionally biased region" description="Polar residues" evidence="1">
    <location>
        <begin position="144"/>
        <end position="170"/>
    </location>
</feature>
<gene>
    <name evidence="2" type="ORF">BO78DRAFT_453094</name>
</gene>
<proteinExistence type="predicted"/>
<dbReference type="VEuPathDB" id="FungiDB:BO78DRAFT_453094"/>
<feature type="region of interest" description="Disordered" evidence="1">
    <location>
        <begin position="81"/>
        <end position="181"/>
    </location>
</feature>
<keyword evidence="3" id="KW-1185">Reference proteome</keyword>
<dbReference type="EMBL" id="KZ826389">
    <property type="protein sequence ID" value="PYI02799.1"/>
    <property type="molecule type" value="Genomic_DNA"/>
</dbReference>
<sequence length="196" mass="22662">MAAHASNQFYNTNGRSNGRRPPYNPNHHHHNHHNHHNKPAHRRAHDGDITMVDVFLKPQHKQRPNPHQNTTSSSCFIAKRQAPQNKRGPPHPPQQRAHHTDIGMSNTSYQPSYQRRQPPQPSQHNNGRQWNQRRPRDKDGDIIMSNTSFLPSNQRRSILKNTSSTTNNRPQKQGQQKQQHSVHFIDADGDIIMSDL</sequence>
<feature type="compositionally biased region" description="Polar residues" evidence="1">
    <location>
        <begin position="1"/>
        <end position="16"/>
    </location>
</feature>
<feature type="compositionally biased region" description="Low complexity" evidence="1">
    <location>
        <begin position="108"/>
        <end position="117"/>
    </location>
</feature>
<accession>A0A319EPU4</accession>
<organism evidence="2 3">
    <name type="scientific">Aspergillus sclerotiicarbonarius (strain CBS 121057 / IBT 28362)</name>
    <dbReference type="NCBI Taxonomy" id="1448318"/>
    <lineage>
        <taxon>Eukaryota</taxon>
        <taxon>Fungi</taxon>
        <taxon>Dikarya</taxon>
        <taxon>Ascomycota</taxon>
        <taxon>Pezizomycotina</taxon>
        <taxon>Eurotiomycetes</taxon>
        <taxon>Eurotiomycetidae</taxon>
        <taxon>Eurotiales</taxon>
        <taxon>Aspergillaceae</taxon>
        <taxon>Aspergillus</taxon>
        <taxon>Aspergillus subgen. Circumdati</taxon>
    </lineage>
</organism>
<reference evidence="2 3" key="1">
    <citation type="submission" date="2018-02" db="EMBL/GenBank/DDBJ databases">
        <title>The genomes of Aspergillus section Nigri reveals drivers in fungal speciation.</title>
        <authorList>
            <consortium name="DOE Joint Genome Institute"/>
            <person name="Vesth T.C."/>
            <person name="Nybo J."/>
            <person name="Theobald S."/>
            <person name="Brandl J."/>
            <person name="Frisvad J.C."/>
            <person name="Nielsen K.F."/>
            <person name="Lyhne E.K."/>
            <person name="Kogle M.E."/>
            <person name="Kuo A."/>
            <person name="Riley R."/>
            <person name="Clum A."/>
            <person name="Nolan M."/>
            <person name="Lipzen A."/>
            <person name="Salamov A."/>
            <person name="Henrissat B."/>
            <person name="Wiebenga A."/>
            <person name="De vries R.P."/>
            <person name="Grigoriev I.V."/>
            <person name="Mortensen U.H."/>
            <person name="Andersen M.R."/>
            <person name="Baker S.E."/>
        </authorList>
    </citation>
    <scope>NUCLEOTIDE SEQUENCE [LARGE SCALE GENOMIC DNA]</scope>
    <source>
        <strain evidence="2 3">CBS 121057</strain>
    </source>
</reference>
<protein>
    <submittedName>
        <fullName evidence="2">Uncharacterized protein</fullName>
    </submittedName>
</protein>